<protein>
    <submittedName>
        <fullName evidence="8">RagB/SusD family nutrient uptake outer membrane protein</fullName>
    </submittedName>
</protein>
<reference evidence="8 9" key="1">
    <citation type="submission" date="2019-09" db="EMBL/GenBank/DDBJ databases">
        <title>Distinct polysaccharide growth profiles of human intestinal Prevotella copri isolates.</title>
        <authorList>
            <person name="Fehlner-Peach H."/>
            <person name="Magnabosco C."/>
            <person name="Raghavan V."/>
            <person name="Scher J.U."/>
            <person name="Tett A."/>
            <person name="Cox L.M."/>
            <person name="Gottsegen C."/>
            <person name="Watters A."/>
            <person name="Wiltshire- Gordon J.D."/>
            <person name="Segata N."/>
            <person name="Bonneau R."/>
            <person name="Littman D.R."/>
        </authorList>
    </citation>
    <scope>NUCLEOTIDE SEQUENCE [LARGE SCALE GENOMIC DNA]</scope>
    <source>
        <strain evidence="9">iAA917</strain>
    </source>
</reference>
<dbReference type="OrthoDB" id="1109873at2"/>
<evidence type="ECO:0000313" key="8">
    <source>
        <dbReference type="EMBL" id="MQP14490.1"/>
    </source>
</evidence>
<sequence>MRNLKKYIFIGMTALLATSCSDFLDTAPKDALSPVSTWQTQEDADKFLVGCYNNWQDQYNSGWGWDGFLLYWDGTSDFGYDQFPWEGYTPIGNGTLTASSGRDWYDFSRIRRVNELLANVDKCNMPEAAKKDIKAQARWIRAYRYFLMNWNYGGVPIIESYATAEEAMVPRKTEQEVRDYIEQELDELVNDINVTPSARGRIAKGAALALRMREALYYGDYATAKDRAEKIIALNQYELDPDYANLFNVAGQDSKEIILAVQAVENDYYNDVIGRMYNNADGGWSSIVPSYGLIDTYEMANGLTKDEPGSGYDPTHPFNNRDPRMAMTVIYPGCDYINGNGKEAIFNTLDKTIDGAANANYYLAANNSSKTGLTWGKYLAPMNQYPDIWNTTCQPIVFRYAEVLLTYCEAENELNGPSAQVYTYLNMVRNRVGMPNVDEAKYNTKEKLRELIRRERGVEFAGEGIRRADILRWKDASGKMLAETLLNCTLERQVGTVSMDKSVAPGMRATINVNASAADKKIEDRVFKTTNRYLPIPQGALDANLQLKQNDGY</sequence>
<evidence type="ECO:0000256" key="4">
    <source>
        <dbReference type="ARBA" id="ARBA00023136"/>
    </source>
</evidence>
<keyword evidence="3" id="KW-0732">Signal</keyword>
<organism evidence="8 9">
    <name type="scientific">Segatella copri</name>
    <dbReference type="NCBI Taxonomy" id="165179"/>
    <lineage>
        <taxon>Bacteria</taxon>
        <taxon>Pseudomonadati</taxon>
        <taxon>Bacteroidota</taxon>
        <taxon>Bacteroidia</taxon>
        <taxon>Bacteroidales</taxon>
        <taxon>Prevotellaceae</taxon>
        <taxon>Segatella</taxon>
    </lineage>
</organism>
<dbReference type="InterPro" id="IPR033985">
    <property type="entry name" value="SusD-like_N"/>
</dbReference>
<evidence type="ECO:0000256" key="5">
    <source>
        <dbReference type="ARBA" id="ARBA00023237"/>
    </source>
</evidence>
<dbReference type="InterPro" id="IPR011990">
    <property type="entry name" value="TPR-like_helical_dom_sf"/>
</dbReference>
<evidence type="ECO:0000313" key="9">
    <source>
        <dbReference type="Proteomes" id="UP000477980"/>
    </source>
</evidence>
<dbReference type="EMBL" id="VZAH01000085">
    <property type="protein sequence ID" value="MQP14490.1"/>
    <property type="molecule type" value="Genomic_DNA"/>
</dbReference>
<dbReference type="SUPFAM" id="SSF48452">
    <property type="entry name" value="TPR-like"/>
    <property type="match status" value="1"/>
</dbReference>
<evidence type="ECO:0000256" key="1">
    <source>
        <dbReference type="ARBA" id="ARBA00004442"/>
    </source>
</evidence>
<dbReference type="Pfam" id="PF07980">
    <property type="entry name" value="SusD_RagB"/>
    <property type="match status" value="1"/>
</dbReference>
<dbReference type="InterPro" id="IPR012944">
    <property type="entry name" value="SusD_RagB_dom"/>
</dbReference>
<proteinExistence type="inferred from homology"/>
<comment type="similarity">
    <text evidence="2">Belongs to the SusD family.</text>
</comment>
<evidence type="ECO:0000256" key="2">
    <source>
        <dbReference type="ARBA" id="ARBA00006275"/>
    </source>
</evidence>
<name>A0A6G1VM73_9BACT</name>
<keyword evidence="5" id="KW-0998">Cell outer membrane</keyword>
<evidence type="ECO:0000259" key="7">
    <source>
        <dbReference type="Pfam" id="PF14322"/>
    </source>
</evidence>
<comment type="subcellular location">
    <subcellularLocation>
        <location evidence="1">Cell outer membrane</location>
    </subcellularLocation>
</comment>
<evidence type="ECO:0000256" key="3">
    <source>
        <dbReference type="ARBA" id="ARBA00022729"/>
    </source>
</evidence>
<gene>
    <name evidence="8" type="ORF">F7D25_08735</name>
</gene>
<keyword evidence="4" id="KW-0472">Membrane</keyword>
<dbReference type="Pfam" id="PF14322">
    <property type="entry name" value="SusD-like_3"/>
    <property type="match status" value="1"/>
</dbReference>
<dbReference type="AlphaFoldDB" id="A0A6G1VM73"/>
<evidence type="ECO:0000259" key="6">
    <source>
        <dbReference type="Pfam" id="PF07980"/>
    </source>
</evidence>
<dbReference type="RefSeq" id="WP_153089845.1">
    <property type="nucleotide sequence ID" value="NZ_VZAH01000085.1"/>
</dbReference>
<dbReference type="PROSITE" id="PS51257">
    <property type="entry name" value="PROKAR_LIPOPROTEIN"/>
    <property type="match status" value="1"/>
</dbReference>
<feature type="domain" description="SusD-like N-terminal" evidence="7">
    <location>
        <begin position="107"/>
        <end position="209"/>
    </location>
</feature>
<comment type="caution">
    <text evidence="8">The sequence shown here is derived from an EMBL/GenBank/DDBJ whole genome shotgun (WGS) entry which is preliminary data.</text>
</comment>
<dbReference type="Proteomes" id="UP000477980">
    <property type="component" value="Unassembled WGS sequence"/>
</dbReference>
<feature type="domain" description="RagB/SusD" evidence="6">
    <location>
        <begin position="261"/>
        <end position="553"/>
    </location>
</feature>
<accession>A0A6G1VM73</accession>
<dbReference type="Gene3D" id="1.25.40.390">
    <property type="match status" value="1"/>
</dbReference>
<dbReference type="GO" id="GO:0009279">
    <property type="term" value="C:cell outer membrane"/>
    <property type="evidence" value="ECO:0007669"/>
    <property type="project" value="UniProtKB-SubCell"/>
</dbReference>